<dbReference type="InterPro" id="IPR056504">
    <property type="entry name" value="HTH_HVO_0163_N"/>
</dbReference>
<dbReference type="PROSITE" id="PS50987">
    <property type="entry name" value="HTH_ARSR_2"/>
    <property type="match status" value="1"/>
</dbReference>
<accession>A0A1I1JCB7</accession>
<dbReference type="OrthoDB" id="28610at2157"/>
<organism evidence="2 3">
    <name type="scientific">Natronobacterium haloterrestre</name>
    <name type="common">Halobiforma haloterrestris</name>
    <dbReference type="NCBI Taxonomy" id="148448"/>
    <lineage>
        <taxon>Archaea</taxon>
        <taxon>Methanobacteriati</taxon>
        <taxon>Methanobacteriota</taxon>
        <taxon>Stenosarchaea group</taxon>
        <taxon>Halobacteria</taxon>
        <taxon>Halobacteriales</taxon>
        <taxon>Natrialbaceae</taxon>
        <taxon>Natronobacterium</taxon>
    </lineage>
</organism>
<dbReference type="Pfam" id="PF24266">
    <property type="entry name" value="HTH_HVO_0163_N"/>
    <property type="match status" value="1"/>
</dbReference>
<dbReference type="InterPro" id="IPR011991">
    <property type="entry name" value="ArsR-like_HTH"/>
</dbReference>
<protein>
    <submittedName>
        <fullName evidence="2">Helix-turn-helix domain-containing protein</fullName>
    </submittedName>
</protein>
<reference evidence="3" key="1">
    <citation type="submission" date="2016-10" db="EMBL/GenBank/DDBJ databases">
        <authorList>
            <person name="Varghese N."/>
            <person name="Submissions S."/>
        </authorList>
    </citation>
    <scope>NUCLEOTIDE SEQUENCE [LARGE SCALE GENOMIC DNA]</scope>
    <source>
        <strain evidence="3">DSM 13078</strain>
    </source>
</reference>
<dbReference type="Pfam" id="PF12840">
    <property type="entry name" value="HTH_20"/>
    <property type="match status" value="1"/>
</dbReference>
<dbReference type="AlphaFoldDB" id="A0A1I1JCB7"/>
<evidence type="ECO:0000259" key="1">
    <source>
        <dbReference type="PROSITE" id="PS50987"/>
    </source>
</evidence>
<dbReference type="NCBIfam" id="NF033788">
    <property type="entry name" value="HTH_metalloreg"/>
    <property type="match status" value="1"/>
</dbReference>
<dbReference type="Gene3D" id="1.10.10.10">
    <property type="entry name" value="Winged helix-like DNA-binding domain superfamily/Winged helix DNA-binding domain"/>
    <property type="match status" value="2"/>
</dbReference>
<dbReference type="SUPFAM" id="SSF46785">
    <property type="entry name" value="Winged helix' DNA-binding domain"/>
    <property type="match status" value="2"/>
</dbReference>
<dbReference type="PANTHER" id="PTHR36216:SF1">
    <property type="entry name" value="HTH ARSR-TYPE DOMAIN-CONTAINING PROTEIN"/>
    <property type="match status" value="1"/>
</dbReference>
<dbReference type="PANTHER" id="PTHR36216">
    <property type="entry name" value="TRANSCRIPTIONAL REGULATOR, TRMB"/>
    <property type="match status" value="1"/>
</dbReference>
<dbReference type="Proteomes" id="UP000199161">
    <property type="component" value="Unassembled WGS sequence"/>
</dbReference>
<evidence type="ECO:0000313" key="2">
    <source>
        <dbReference type="EMBL" id="SFC43603.1"/>
    </source>
</evidence>
<dbReference type="RefSeq" id="WP_089788977.1">
    <property type="nucleotide sequence ID" value="NZ_FOKW01000008.1"/>
</dbReference>
<name>A0A1I1JCB7_NATHA</name>
<evidence type="ECO:0000313" key="3">
    <source>
        <dbReference type="Proteomes" id="UP000199161"/>
    </source>
</evidence>
<proteinExistence type="predicted"/>
<keyword evidence="3" id="KW-1185">Reference proteome</keyword>
<gene>
    <name evidence="2" type="ORF">SAMN05444422_108138</name>
</gene>
<dbReference type="InterPro" id="IPR036388">
    <property type="entry name" value="WH-like_DNA-bd_sf"/>
</dbReference>
<dbReference type="CDD" id="cd00090">
    <property type="entry name" value="HTH_ARSR"/>
    <property type="match status" value="2"/>
</dbReference>
<dbReference type="InterPro" id="IPR036390">
    <property type="entry name" value="WH_DNA-bd_sf"/>
</dbReference>
<dbReference type="SMART" id="SM00418">
    <property type="entry name" value="HTH_ARSR"/>
    <property type="match status" value="2"/>
</dbReference>
<dbReference type="GO" id="GO:0003700">
    <property type="term" value="F:DNA-binding transcription factor activity"/>
    <property type="evidence" value="ECO:0007669"/>
    <property type="project" value="InterPro"/>
</dbReference>
<feature type="domain" description="HTH arsR-type" evidence="1">
    <location>
        <begin position="76"/>
        <end position="171"/>
    </location>
</feature>
<dbReference type="EMBL" id="FOKW01000008">
    <property type="protein sequence ID" value="SFC43603.1"/>
    <property type="molecule type" value="Genomic_DNA"/>
</dbReference>
<sequence length="183" mass="21315">MTDPTSDSEADRNPALELETRREIYKEIDDTPGVHFRALLEEFDYAKGTLQYHLRQLERGGLLEASDDGTYTRYYPAGSFDEADRAVMNALRREYARRIVAHLAVEGGLTTTELSDRLDRSPSTVSWHLSKLEDAELVTKDRDGRRVVYELTDPDRVEYLYTVHRRSFTDRVVDRLFDLWDSY</sequence>
<dbReference type="InterPro" id="IPR001845">
    <property type="entry name" value="HTH_ArsR_DNA-bd_dom"/>
</dbReference>